<name>A0ABQ5F0Q3_9ASTR</name>
<evidence type="ECO:0000313" key="3">
    <source>
        <dbReference type="Proteomes" id="UP001151760"/>
    </source>
</evidence>
<dbReference type="Pfam" id="PF08284">
    <property type="entry name" value="RVP_2"/>
    <property type="match status" value="1"/>
</dbReference>
<reference evidence="2" key="2">
    <citation type="submission" date="2022-01" db="EMBL/GenBank/DDBJ databases">
        <authorList>
            <person name="Yamashiro T."/>
            <person name="Shiraishi A."/>
            <person name="Satake H."/>
            <person name="Nakayama K."/>
        </authorList>
    </citation>
    <scope>NUCLEOTIDE SEQUENCE</scope>
</reference>
<dbReference type="PANTHER" id="PTHR33067">
    <property type="entry name" value="RNA-DIRECTED DNA POLYMERASE-RELATED"/>
    <property type="match status" value="1"/>
</dbReference>
<keyword evidence="3" id="KW-1185">Reference proteome</keyword>
<dbReference type="CDD" id="cd00303">
    <property type="entry name" value="retropepsin_like"/>
    <property type="match status" value="1"/>
</dbReference>
<dbReference type="Proteomes" id="UP001151760">
    <property type="component" value="Unassembled WGS sequence"/>
</dbReference>
<sequence length="536" mass="60836">MTKCSNKDLIQPFDKPERYEDQSEEEVTETMMEPNMEEYMTMTREGYGSGIARHANEHIEKVLEIVDLFHIPNITQDQVMLRDFLMSLTGAVGRWLRNEPAGSITTWETLKEKFLNIQEVISFYKGLDVPTRQIHYFKGAISSMKATDAMKAIQDIVDHSKKWHNGTSTRCKSTKTSDRLAAFQAQLITLEGKSRKRTKKCMMLKNSNLINEIRASTDAAIRNLGASIKALEIQTGQMSKLLQEKGSRNLPSSTEMNPRDHVKSILTTVETATIPFPCHLYDDCCDEEEGSYGLKDLDAYLIRTTLLDDALPPKEKYPGNFTLPCYINNFCFNNALADLGASVSFIPFLTYTNLGLGKLAPTKLIIELADRTMKRPKGIAKNVLVGIDKFVFPIDFMVLDMPEDIKTPLILGRRFLSTAYAKIDVFKRKITLRVGNDKVVFKSEKPTSNIIKRVYALCLRERMELDLEARQIGEALILNRSLDLLYGDYIELNDLNEPLELRRNQVDDLEPAFEEGGVVDEPMMDIVKIRCDVGPT</sequence>
<proteinExistence type="predicted"/>
<comment type="caution">
    <text evidence="2">The sequence shown here is derived from an EMBL/GenBank/DDBJ whole genome shotgun (WGS) entry which is preliminary data.</text>
</comment>
<feature type="region of interest" description="Disordered" evidence="1">
    <location>
        <begin position="1"/>
        <end position="26"/>
    </location>
</feature>
<dbReference type="PANTHER" id="PTHR33067:SF35">
    <property type="entry name" value="ASPARTIC PEPTIDASE DDI1-TYPE DOMAIN-CONTAINING PROTEIN"/>
    <property type="match status" value="1"/>
</dbReference>
<organism evidence="2 3">
    <name type="scientific">Tanacetum coccineum</name>
    <dbReference type="NCBI Taxonomy" id="301880"/>
    <lineage>
        <taxon>Eukaryota</taxon>
        <taxon>Viridiplantae</taxon>
        <taxon>Streptophyta</taxon>
        <taxon>Embryophyta</taxon>
        <taxon>Tracheophyta</taxon>
        <taxon>Spermatophyta</taxon>
        <taxon>Magnoliopsida</taxon>
        <taxon>eudicotyledons</taxon>
        <taxon>Gunneridae</taxon>
        <taxon>Pentapetalae</taxon>
        <taxon>asterids</taxon>
        <taxon>campanulids</taxon>
        <taxon>Asterales</taxon>
        <taxon>Asteraceae</taxon>
        <taxon>Asteroideae</taxon>
        <taxon>Anthemideae</taxon>
        <taxon>Anthemidinae</taxon>
        <taxon>Tanacetum</taxon>
    </lineage>
</organism>
<dbReference type="InterPro" id="IPR021109">
    <property type="entry name" value="Peptidase_aspartic_dom_sf"/>
</dbReference>
<gene>
    <name evidence="2" type="ORF">Tco_0991431</name>
</gene>
<evidence type="ECO:0000313" key="2">
    <source>
        <dbReference type="EMBL" id="GJT56377.1"/>
    </source>
</evidence>
<dbReference type="Gene3D" id="2.40.70.10">
    <property type="entry name" value="Acid Proteases"/>
    <property type="match status" value="1"/>
</dbReference>
<evidence type="ECO:0000256" key="1">
    <source>
        <dbReference type="SAM" id="MobiDB-lite"/>
    </source>
</evidence>
<protein>
    <submittedName>
        <fullName evidence="2">Zinc finger, CCHC-type containing protein</fullName>
    </submittedName>
</protein>
<reference evidence="2" key="1">
    <citation type="journal article" date="2022" name="Int. J. Mol. Sci.">
        <title>Draft Genome of Tanacetum Coccineum: Genomic Comparison of Closely Related Tanacetum-Family Plants.</title>
        <authorList>
            <person name="Yamashiro T."/>
            <person name="Shiraishi A."/>
            <person name="Nakayama K."/>
            <person name="Satake H."/>
        </authorList>
    </citation>
    <scope>NUCLEOTIDE SEQUENCE</scope>
</reference>
<dbReference type="EMBL" id="BQNB010016839">
    <property type="protein sequence ID" value="GJT56377.1"/>
    <property type="molecule type" value="Genomic_DNA"/>
</dbReference>
<accession>A0ABQ5F0Q3</accession>